<dbReference type="GO" id="GO:0043531">
    <property type="term" value="F:ADP binding"/>
    <property type="evidence" value="ECO:0007669"/>
    <property type="project" value="InterPro"/>
</dbReference>
<keyword evidence="3" id="KW-1185">Reference proteome</keyword>
<name>A0A9J7M3H0_BRAFL</name>
<dbReference type="InterPro" id="IPR041249">
    <property type="entry name" value="HEPN_DZIP3"/>
</dbReference>
<dbReference type="Proteomes" id="UP000001554">
    <property type="component" value="Chromosome 12"/>
</dbReference>
<dbReference type="Pfam" id="PF18738">
    <property type="entry name" value="HEPN_DZIP3"/>
    <property type="match status" value="1"/>
</dbReference>
<accession>A0A9J7M3H0</accession>
<protein>
    <submittedName>
        <fullName evidence="4">Uncharacterized protein LOC118428019</fullName>
    </submittedName>
</protein>
<dbReference type="KEGG" id="bfo:118428019"/>
<keyword evidence="1" id="KW-0472">Membrane</keyword>
<keyword evidence="1" id="KW-1133">Transmembrane helix</keyword>
<dbReference type="Gene3D" id="3.40.50.300">
    <property type="entry name" value="P-loop containing nucleotide triphosphate hydrolases"/>
    <property type="match status" value="1"/>
</dbReference>
<dbReference type="PANTHER" id="PTHR47691:SF3">
    <property type="entry name" value="HTH-TYPE TRANSCRIPTIONAL REGULATOR RV0890C-RELATED"/>
    <property type="match status" value="1"/>
</dbReference>
<dbReference type="GeneID" id="118428019"/>
<dbReference type="PANTHER" id="PTHR47691">
    <property type="entry name" value="REGULATOR-RELATED"/>
    <property type="match status" value="1"/>
</dbReference>
<evidence type="ECO:0000313" key="4">
    <source>
        <dbReference type="RefSeq" id="XP_035693877.1"/>
    </source>
</evidence>
<proteinExistence type="predicted"/>
<gene>
    <name evidence="4" type="primary">LOC118428019</name>
</gene>
<dbReference type="RefSeq" id="XP_035693877.1">
    <property type="nucleotide sequence ID" value="XM_035837984.1"/>
</dbReference>
<sequence>MATGGFVYNEGIERRVRLQALLIDEGTTLLRKTFDKKVLKVNPQGLKDLLLKKKTQLKNLYEDQKKILYPTATGAVDSSTDFDITLLTNLLRQLCGMTAPASWGKPPKPPVGDTSDVAWIMRLQQFRNKVYGHIARTAMSETEFGQQWDELSKILIGLGGDPNTVSQRKTQPISRDKAQVYLKKVEELHRHLVEETKENIQEHTEVLSHKIDNMGQAILDKMDHKVKDDTSWMAMRPCKFIAVAVVILLISCLIVYPWTKQETSFMDAFPRHMETFVGREDIFSNIDACLAQNKTCLIKGLGGVGKTTVAIEYGHRRSQRYPGGVFWVNLASKGDLCASISQYGSSFSDRADLSCEFVKKHLKKYLKESEHWLLVADGFNGTMKELDSLLPHKLTVTMNILLTSQENQMLDRKPIPVVNIPPFSDNEAQALFNKTVRPYSSKDDRKQLKSLSRSLGNHPLALQLAYAYMRVTECTVKDYHDKFIEGNATDKVKLLDRAKNVQDVDKTIQETFEITFQHISQLPSYAVKLLNMTSFMGPICIPCPEPNNQNFAKLLTTSGTLDRLEVSFIA</sequence>
<evidence type="ECO:0000313" key="3">
    <source>
        <dbReference type="Proteomes" id="UP000001554"/>
    </source>
</evidence>
<dbReference type="InterPro" id="IPR027417">
    <property type="entry name" value="P-loop_NTPase"/>
</dbReference>
<reference evidence="4" key="2">
    <citation type="submission" date="2025-08" db="UniProtKB">
        <authorList>
            <consortium name="RefSeq"/>
        </authorList>
    </citation>
    <scope>IDENTIFICATION</scope>
    <source>
        <strain evidence="4">S238N-H82</strain>
        <tissue evidence="4">Testes</tissue>
    </source>
</reference>
<dbReference type="OrthoDB" id="5964200at2759"/>
<keyword evidence="1" id="KW-0812">Transmembrane</keyword>
<reference evidence="3" key="1">
    <citation type="journal article" date="2020" name="Nat. Ecol. Evol.">
        <title>Deeply conserved synteny resolves early events in vertebrate evolution.</title>
        <authorList>
            <person name="Simakov O."/>
            <person name="Marletaz F."/>
            <person name="Yue J.X."/>
            <person name="O'Connell B."/>
            <person name="Jenkins J."/>
            <person name="Brandt A."/>
            <person name="Calef R."/>
            <person name="Tung C.H."/>
            <person name="Huang T.K."/>
            <person name="Schmutz J."/>
            <person name="Satoh N."/>
            <person name="Yu J.K."/>
            <person name="Putnam N.H."/>
            <person name="Green R.E."/>
            <person name="Rokhsar D.S."/>
        </authorList>
    </citation>
    <scope>NUCLEOTIDE SEQUENCE [LARGE SCALE GENOMIC DNA]</scope>
    <source>
        <strain evidence="3">S238N-H82</strain>
    </source>
</reference>
<organism evidence="3 4">
    <name type="scientific">Branchiostoma floridae</name>
    <name type="common">Florida lancelet</name>
    <name type="synonym">Amphioxus</name>
    <dbReference type="NCBI Taxonomy" id="7739"/>
    <lineage>
        <taxon>Eukaryota</taxon>
        <taxon>Metazoa</taxon>
        <taxon>Chordata</taxon>
        <taxon>Cephalochordata</taxon>
        <taxon>Leptocardii</taxon>
        <taxon>Amphioxiformes</taxon>
        <taxon>Branchiostomatidae</taxon>
        <taxon>Branchiostoma</taxon>
    </lineage>
</organism>
<evidence type="ECO:0000256" key="1">
    <source>
        <dbReference type="SAM" id="Phobius"/>
    </source>
</evidence>
<dbReference type="SUPFAM" id="SSF52540">
    <property type="entry name" value="P-loop containing nucleoside triphosphate hydrolases"/>
    <property type="match status" value="1"/>
</dbReference>
<evidence type="ECO:0000259" key="2">
    <source>
        <dbReference type="Pfam" id="PF18738"/>
    </source>
</evidence>
<feature type="domain" description="DZIP3-like HEPN" evidence="2">
    <location>
        <begin position="48"/>
        <end position="180"/>
    </location>
</feature>
<dbReference type="AlphaFoldDB" id="A0A9J7M3H0"/>
<feature type="transmembrane region" description="Helical" evidence="1">
    <location>
        <begin position="240"/>
        <end position="258"/>
    </location>
</feature>